<proteinExistence type="predicted"/>
<evidence type="ECO:0000313" key="2">
    <source>
        <dbReference type="Proteomes" id="UP000813215"/>
    </source>
</evidence>
<organism evidence="1 2">
    <name type="scientific">Pelatocladus maniniholoensis HA4357-MV3</name>
    <dbReference type="NCBI Taxonomy" id="1117104"/>
    <lineage>
        <taxon>Bacteria</taxon>
        <taxon>Bacillati</taxon>
        <taxon>Cyanobacteriota</taxon>
        <taxon>Cyanophyceae</taxon>
        <taxon>Nostocales</taxon>
        <taxon>Nostocaceae</taxon>
        <taxon>Pelatocladus</taxon>
    </lineage>
</organism>
<reference evidence="1" key="1">
    <citation type="submission" date="2021-05" db="EMBL/GenBank/DDBJ databases">
        <authorList>
            <person name="Pietrasiak N."/>
            <person name="Ward R."/>
            <person name="Stajich J.E."/>
            <person name="Kurbessoian T."/>
        </authorList>
    </citation>
    <scope>NUCLEOTIDE SEQUENCE</scope>
    <source>
        <strain evidence="1">HA4357-MV3</strain>
    </source>
</reference>
<protein>
    <submittedName>
        <fullName evidence="1">Uncharacterized protein</fullName>
    </submittedName>
</protein>
<dbReference type="EMBL" id="JAHHHW010000064">
    <property type="protein sequence ID" value="MBW4431290.1"/>
    <property type="molecule type" value="Genomic_DNA"/>
</dbReference>
<dbReference type="AlphaFoldDB" id="A0A9E3H5I6"/>
<sequence>MIGLRQGVSCSDTVLQQVKQWLLKGLIQGIGSRVNSGYGKLKLERQAFVSLPSELRPKKRTPILQVPFELEGQLIHGYQRVDWRQDGQSNWQPRPQAVSEVRPIAFRSMLRYWFRIFALGVLPQKRVRKLEIFVFGGIEPQAQTGLFQLEIDNGDNSQSHSQAGILILHYSPFINDKIKPLIRDLLRSLTWLMFHLGGVGHGARRPYYKRIGNPQHRGVNLMPTREEITETVRQNWILPPTPQKFQNLFQQHLDKFYSTLRVLAKQEIDYRQPREDVIASTAHTWVEAVDINCEILVIRKAVKEQNSRPYALKILHDQFHDLESHDYTIAKSLCGGINKESTEEGDEIDRDVIPSPVWIANLHKYQVVTVFGANQDPRQEYLRRLKDAIDNSQNSFDSYAQIWPLHLRRACD</sequence>
<gene>
    <name evidence="1" type="ORF">KME28_06065</name>
</gene>
<reference evidence="1" key="2">
    <citation type="journal article" date="2022" name="Microbiol. Resour. Announc.">
        <title>Metagenome Sequencing to Explore Phylogenomics of Terrestrial Cyanobacteria.</title>
        <authorList>
            <person name="Ward R.D."/>
            <person name="Stajich J.E."/>
            <person name="Johansen J.R."/>
            <person name="Huntemann M."/>
            <person name="Clum A."/>
            <person name="Foster B."/>
            <person name="Foster B."/>
            <person name="Roux S."/>
            <person name="Palaniappan K."/>
            <person name="Varghese N."/>
            <person name="Mukherjee S."/>
            <person name="Reddy T.B.K."/>
            <person name="Daum C."/>
            <person name="Copeland A."/>
            <person name="Chen I.A."/>
            <person name="Ivanova N.N."/>
            <person name="Kyrpides N.C."/>
            <person name="Shapiro N."/>
            <person name="Eloe-Fadrosh E.A."/>
            <person name="Pietrasiak N."/>
        </authorList>
    </citation>
    <scope>NUCLEOTIDE SEQUENCE</scope>
    <source>
        <strain evidence="1">HA4357-MV3</strain>
    </source>
</reference>
<comment type="caution">
    <text evidence="1">The sequence shown here is derived from an EMBL/GenBank/DDBJ whole genome shotgun (WGS) entry which is preliminary data.</text>
</comment>
<name>A0A9E3H5I6_9NOST</name>
<accession>A0A9E3H5I6</accession>
<dbReference type="Proteomes" id="UP000813215">
    <property type="component" value="Unassembled WGS sequence"/>
</dbReference>
<evidence type="ECO:0000313" key="1">
    <source>
        <dbReference type="EMBL" id="MBW4431290.1"/>
    </source>
</evidence>